<dbReference type="RefSeq" id="WP_005989431.1">
    <property type="nucleotide sequence ID" value="NZ_AOSV01000038.1"/>
</dbReference>
<dbReference type="Gene3D" id="1.10.1200.10">
    <property type="entry name" value="ACP-like"/>
    <property type="match status" value="1"/>
</dbReference>
<dbReference type="OrthoDB" id="2625323at2"/>
<dbReference type="EMBL" id="AOSV01000038">
    <property type="protein sequence ID" value="EMG35935.1"/>
    <property type="molecule type" value="Genomic_DNA"/>
</dbReference>
<dbReference type="Proteomes" id="UP000011922">
    <property type="component" value="Unassembled WGS sequence"/>
</dbReference>
<dbReference type="AlphaFoldDB" id="M5PPQ6"/>
<dbReference type="SUPFAM" id="SSF47336">
    <property type="entry name" value="ACP-like"/>
    <property type="match status" value="1"/>
</dbReference>
<dbReference type="PATRIC" id="fig|1262666.3.peg.3475"/>
<proteinExistence type="predicted"/>
<gene>
    <name evidence="2" type="ORF">PCS_03419</name>
</gene>
<name>M5PPQ6_DESAF</name>
<evidence type="ECO:0000259" key="1">
    <source>
        <dbReference type="PROSITE" id="PS50075"/>
    </source>
</evidence>
<sequence length="87" mass="9576">MTASDVKALITTQLVENFIFDRGRVLDPDASLMEEGILDSVGVFELITWLEKTFAISVGDQDLTPENLDSVNRLTGFVTTKREKAAA</sequence>
<evidence type="ECO:0000313" key="3">
    <source>
        <dbReference type="Proteomes" id="UP000011922"/>
    </source>
</evidence>
<dbReference type="PROSITE" id="PS50075">
    <property type="entry name" value="CARRIER"/>
    <property type="match status" value="1"/>
</dbReference>
<dbReference type="InterPro" id="IPR036736">
    <property type="entry name" value="ACP-like_sf"/>
</dbReference>
<reference evidence="2 3" key="1">
    <citation type="journal article" date="2013" name="Genome Announc.">
        <title>Draft Genome Sequence for Desulfovibrio africanus Strain PCS.</title>
        <authorList>
            <person name="Brown S.D."/>
            <person name="Utturkar S.M."/>
            <person name="Arkin A.P."/>
            <person name="Deutschbauer A.M."/>
            <person name="Elias D.A."/>
            <person name="Hazen T.C."/>
            <person name="Chakraborty R."/>
        </authorList>
    </citation>
    <scope>NUCLEOTIDE SEQUENCE [LARGE SCALE GENOMIC DNA]</scope>
    <source>
        <strain evidence="2 3">PCS</strain>
    </source>
</reference>
<protein>
    <submittedName>
        <fullName evidence="2">Acyl carrier protein</fullName>
    </submittedName>
</protein>
<dbReference type="InterPro" id="IPR009081">
    <property type="entry name" value="PP-bd_ACP"/>
</dbReference>
<comment type="caution">
    <text evidence="2">The sequence shown here is derived from an EMBL/GenBank/DDBJ whole genome shotgun (WGS) entry which is preliminary data.</text>
</comment>
<accession>M5PPQ6</accession>
<dbReference type="Pfam" id="PF00550">
    <property type="entry name" value="PP-binding"/>
    <property type="match status" value="1"/>
</dbReference>
<evidence type="ECO:0000313" key="2">
    <source>
        <dbReference type="EMBL" id="EMG35935.1"/>
    </source>
</evidence>
<organism evidence="2 3">
    <name type="scientific">Desulfocurvibacter africanus PCS</name>
    <dbReference type="NCBI Taxonomy" id="1262666"/>
    <lineage>
        <taxon>Bacteria</taxon>
        <taxon>Pseudomonadati</taxon>
        <taxon>Thermodesulfobacteriota</taxon>
        <taxon>Desulfovibrionia</taxon>
        <taxon>Desulfovibrionales</taxon>
        <taxon>Desulfovibrionaceae</taxon>
        <taxon>Desulfocurvibacter</taxon>
    </lineage>
</organism>
<feature type="domain" description="Carrier" evidence="1">
    <location>
        <begin position="1"/>
        <end position="82"/>
    </location>
</feature>